<keyword evidence="5" id="KW-0540">Nuclease</keyword>
<dbReference type="PANTHER" id="PTHR30408:SF12">
    <property type="entry name" value="TYPE I RESTRICTION ENZYME MJAVIII SPECIFICITY SUBUNIT"/>
    <property type="match status" value="1"/>
</dbReference>
<keyword evidence="6" id="KW-1185">Reference proteome</keyword>
<evidence type="ECO:0000313" key="6">
    <source>
        <dbReference type="Proteomes" id="UP000322025"/>
    </source>
</evidence>
<dbReference type="OrthoDB" id="9811611at2"/>
<keyword evidence="5" id="KW-0378">Hydrolase</keyword>
<dbReference type="PANTHER" id="PTHR30408">
    <property type="entry name" value="TYPE-1 RESTRICTION ENZYME ECOKI SPECIFICITY PROTEIN"/>
    <property type="match status" value="1"/>
</dbReference>
<dbReference type="Pfam" id="PF01420">
    <property type="entry name" value="Methylase_S"/>
    <property type="match status" value="2"/>
</dbReference>
<name>A0A5M9HVR6_9FIRM</name>
<evidence type="ECO:0000256" key="3">
    <source>
        <dbReference type="ARBA" id="ARBA00023125"/>
    </source>
</evidence>
<dbReference type="Gene3D" id="3.90.220.20">
    <property type="entry name" value="DNA methylase specificity domains"/>
    <property type="match status" value="2"/>
</dbReference>
<dbReference type="CDD" id="cd17517">
    <property type="entry name" value="RMtype1_S_EcoKI_StySPI-TRD2-CR2_like"/>
    <property type="match status" value="1"/>
</dbReference>
<dbReference type="InterPro" id="IPR000055">
    <property type="entry name" value="Restrct_endonuc_typeI_TRD"/>
</dbReference>
<dbReference type="GO" id="GO:0004519">
    <property type="term" value="F:endonuclease activity"/>
    <property type="evidence" value="ECO:0007669"/>
    <property type="project" value="UniProtKB-KW"/>
</dbReference>
<keyword evidence="2" id="KW-0680">Restriction system</keyword>
<evidence type="ECO:0000259" key="4">
    <source>
        <dbReference type="Pfam" id="PF01420"/>
    </source>
</evidence>
<keyword evidence="3" id="KW-0238">DNA-binding</keyword>
<dbReference type="Proteomes" id="UP000322025">
    <property type="component" value="Unassembled WGS sequence"/>
</dbReference>
<keyword evidence="5" id="KW-0255">Endonuclease</keyword>
<protein>
    <submittedName>
        <fullName evidence="5">Restriction endonuclease subunit S</fullName>
    </submittedName>
</protein>
<evidence type="ECO:0000256" key="2">
    <source>
        <dbReference type="ARBA" id="ARBA00022747"/>
    </source>
</evidence>
<comment type="similarity">
    <text evidence="1">Belongs to the type-I restriction system S methylase family.</text>
</comment>
<comment type="caution">
    <text evidence="5">The sequence shown here is derived from an EMBL/GenBank/DDBJ whole genome shotgun (WGS) entry which is preliminary data.</text>
</comment>
<evidence type="ECO:0000313" key="5">
    <source>
        <dbReference type="EMBL" id="KAA8501064.1"/>
    </source>
</evidence>
<organism evidence="5 6">
    <name type="scientific">Mediterraneibacter catenae</name>
    <dbReference type="NCBI Taxonomy" id="2594882"/>
    <lineage>
        <taxon>Bacteria</taxon>
        <taxon>Bacillati</taxon>
        <taxon>Bacillota</taxon>
        <taxon>Clostridia</taxon>
        <taxon>Lachnospirales</taxon>
        <taxon>Lachnospiraceae</taxon>
        <taxon>Mediterraneibacter</taxon>
    </lineage>
</organism>
<dbReference type="SUPFAM" id="SSF116734">
    <property type="entry name" value="DNA methylase specificity domain"/>
    <property type="match status" value="2"/>
</dbReference>
<dbReference type="AlphaFoldDB" id="A0A5M9HVR6"/>
<dbReference type="GO" id="GO:0009307">
    <property type="term" value="P:DNA restriction-modification system"/>
    <property type="evidence" value="ECO:0007669"/>
    <property type="project" value="UniProtKB-KW"/>
</dbReference>
<dbReference type="InterPro" id="IPR052021">
    <property type="entry name" value="Type-I_RS_S_subunit"/>
</dbReference>
<feature type="domain" description="Type I restriction modification DNA specificity" evidence="4">
    <location>
        <begin position="226"/>
        <end position="405"/>
    </location>
</feature>
<dbReference type="GO" id="GO:0003677">
    <property type="term" value="F:DNA binding"/>
    <property type="evidence" value="ECO:0007669"/>
    <property type="project" value="UniProtKB-KW"/>
</dbReference>
<evidence type="ECO:0000256" key="1">
    <source>
        <dbReference type="ARBA" id="ARBA00010923"/>
    </source>
</evidence>
<gene>
    <name evidence="5" type="ORF">FNY66_09965</name>
</gene>
<reference evidence="5" key="1">
    <citation type="submission" date="2019-07" db="EMBL/GenBank/DDBJ databases">
        <authorList>
            <person name="Wongkuna S."/>
            <person name="Scaria J."/>
        </authorList>
    </citation>
    <scope>NUCLEOTIDE SEQUENCE [LARGE SCALE GENOMIC DNA]</scope>
    <source>
        <strain evidence="5">SW178</strain>
    </source>
</reference>
<sequence length="417" mass="47211">MEQNKKTPQVRFKGYNDAWEQRKVGELVVKHNAGIYISKEDYGSGTNVIGVGNIYDNDIFDGEIYKLGPVSDSKFLLEENDLVYGESSLVPEGIARTVCVGKNGAGSAFAWHTRRVKVNQNNVNSHFATLELNYHPEVRKYLMSVSTQTALTGMTTEGYFGATLLLPTVEEQNKISSLFKRIDHLITLHQRKYDKLINVKQAMLEKMFPKNGSLYPEIRFEGFTDAWEQRKLGKLGTLKNGMNFSQEAMGVGFPFVNLQNIFGNNVINVNDLGLAMASEAQLKDYNLLEGDVLFVRSSVKLEGVGEAALVPINLENTTYSGFIIRFRDEYGLDKNFKRFIFCIDSIRSQIMSQATNSANKNISQSVLENLDLKIPCKNEQVKIGKYFSNLDYLITLHQRKLKKLKNIKKSCLEKMFV</sequence>
<proteinExistence type="inferred from homology"/>
<feature type="domain" description="Type I restriction modification DNA specificity" evidence="4">
    <location>
        <begin position="17"/>
        <end position="196"/>
    </location>
</feature>
<dbReference type="RefSeq" id="WP_150311047.1">
    <property type="nucleotide sequence ID" value="NZ_VMSO01000012.1"/>
</dbReference>
<dbReference type="EMBL" id="VMSO01000012">
    <property type="protein sequence ID" value="KAA8501064.1"/>
    <property type="molecule type" value="Genomic_DNA"/>
</dbReference>
<dbReference type="Gene3D" id="1.10.287.1120">
    <property type="entry name" value="Bipartite methylase S protein"/>
    <property type="match status" value="1"/>
</dbReference>
<accession>A0A5M9HVR6</accession>
<dbReference type="InterPro" id="IPR044946">
    <property type="entry name" value="Restrct_endonuc_typeI_TRD_sf"/>
</dbReference>